<evidence type="ECO:0000313" key="7">
    <source>
        <dbReference type="EMBL" id="AHE54574.1"/>
    </source>
</evidence>
<evidence type="ECO:0000256" key="3">
    <source>
        <dbReference type="ARBA" id="ARBA00022692"/>
    </source>
</evidence>
<evidence type="ECO:0000313" key="8">
    <source>
        <dbReference type="Proteomes" id="UP000018851"/>
    </source>
</evidence>
<dbReference type="AlphaFoldDB" id="W0A9I1"/>
<dbReference type="Proteomes" id="UP000018851">
    <property type="component" value="Chromosome"/>
</dbReference>
<feature type="transmembrane region" description="Helical" evidence="6">
    <location>
        <begin position="405"/>
        <end position="429"/>
    </location>
</feature>
<evidence type="ECO:0000256" key="5">
    <source>
        <dbReference type="ARBA" id="ARBA00023136"/>
    </source>
</evidence>
<feature type="transmembrane region" description="Helical" evidence="6">
    <location>
        <begin position="346"/>
        <end position="369"/>
    </location>
</feature>
<keyword evidence="8" id="KW-1185">Reference proteome</keyword>
<dbReference type="PATRIC" id="fig|1123269.5.peg.2817"/>
<sequence length="443" mass="46301">MTHPHPQGGILKRAVRNAGLLLGGKTAAGVMQLGTFAMAARGLGLEGFGVFSVVVAQVMLLTGLAQFESNQAIIRYGVPHLNSRDLPAVQALFKAGTLLDLGASTLAALATVIAAPFMAGRLGWGPDLVFLAQCAAPLAFANSIATPKAILRLLNRFDLLTAQAVITPAFRLVLIAILALTGGGLAWYIAAWVVAGWLGAIAGGVLAWREAWRHDLLTGFTPSLRGLSDANPGMWRFAILSNLNSSVQLVPTQLAVMIVAWMLGPAAAGLFRIARELGTGMIKPIELMNQALYPDLARLIAARSWDRLRRAAVRAGLAAFGVGILVTGLIWLLGPLIVDAVFGREFVAAAPVLVAVGAGTTIRVLAFPADPIMFALGRPGVPLAVAVVSALLFVGLMVWRLPIDGLIGAGWAFVGMGLLGGLLSAIAAMRMVRVERVSQQGTA</sequence>
<keyword evidence="3 6" id="KW-0812">Transmembrane</keyword>
<protein>
    <recommendedName>
        <fullName evidence="9">Polysaccharide biosynthesis protein C-terminal domain-containing protein</fullName>
    </recommendedName>
</protein>
<feature type="transmembrane region" description="Helical" evidence="6">
    <location>
        <begin position="381"/>
        <end position="399"/>
    </location>
</feature>
<evidence type="ECO:0000256" key="1">
    <source>
        <dbReference type="ARBA" id="ARBA00004651"/>
    </source>
</evidence>
<comment type="subcellular location">
    <subcellularLocation>
        <location evidence="1">Cell membrane</location>
        <topology evidence="1">Multi-pass membrane protein</topology>
    </subcellularLocation>
</comment>
<dbReference type="InterPro" id="IPR002797">
    <property type="entry name" value="Polysacc_synth"/>
</dbReference>
<dbReference type="HOGENOM" id="CLU_047009_2_0_5"/>
<organism evidence="7 8">
    <name type="scientific">Sphingomonas sanxanigenens DSM 19645 = NX02</name>
    <dbReference type="NCBI Taxonomy" id="1123269"/>
    <lineage>
        <taxon>Bacteria</taxon>
        <taxon>Pseudomonadati</taxon>
        <taxon>Pseudomonadota</taxon>
        <taxon>Alphaproteobacteria</taxon>
        <taxon>Sphingomonadales</taxon>
        <taxon>Sphingomonadaceae</taxon>
        <taxon>Sphingomonas</taxon>
    </lineage>
</organism>
<gene>
    <name evidence="7" type="ORF">NX02_14445</name>
</gene>
<feature type="transmembrane region" description="Helical" evidence="6">
    <location>
        <begin position="98"/>
        <end position="118"/>
    </location>
</feature>
<feature type="transmembrane region" description="Helical" evidence="6">
    <location>
        <begin position="311"/>
        <end position="334"/>
    </location>
</feature>
<evidence type="ECO:0000256" key="6">
    <source>
        <dbReference type="SAM" id="Phobius"/>
    </source>
</evidence>
<proteinExistence type="predicted"/>
<accession>W0A9I1</accession>
<evidence type="ECO:0000256" key="4">
    <source>
        <dbReference type="ARBA" id="ARBA00022989"/>
    </source>
</evidence>
<dbReference type="RefSeq" id="WP_025292779.1">
    <property type="nucleotide sequence ID" value="NZ_CP006644.1"/>
</dbReference>
<dbReference type="KEGG" id="ssan:NX02_14445"/>
<keyword evidence="2" id="KW-1003">Cell membrane</keyword>
<keyword evidence="5 6" id="KW-0472">Membrane</keyword>
<dbReference type="EMBL" id="CP006644">
    <property type="protein sequence ID" value="AHE54574.1"/>
    <property type="molecule type" value="Genomic_DNA"/>
</dbReference>
<reference evidence="7 8" key="1">
    <citation type="submission" date="2013-07" db="EMBL/GenBank/DDBJ databases">
        <title>Completed genome of Sphingomonas sanxanigenens NX02.</title>
        <authorList>
            <person name="Ma T."/>
            <person name="Huang H."/>
            <person name="Wu M."/>
            <person name="Li X."/>
            <person name="Li G."/>
        </authorList>
    </citation>
    <scope>NUCLEOTIDE SEQUENCE [LARGE SCALE GENOMIC DNA]</scope>
    <source>
        <strain evidence="7 8">NX02</strain>
    </source>
</reference>
<dbReference type="OrthoDB" id="493991at2"/>
<name>W0A9I1_9SPHN</name>
<dbReference type="GO" id="GO:0005886">
    <property type="term" value="C:plasma membrane"/>
    <property type="evidence" value="ECO:0007669"/>
    <property type="project" value="UniProtKB-SubCell"/>
</dbReference>
<dbReference type="SMR" id="W0A9I1"/>
<dbReference type="Pfam" id="PF01943">
    <property type="entry name" value="Polysacc_synt"/>
    <property type="match status" value="1"/>
</dbReference>
<feature type="transmembrane region" description="Helical" evidence="6">
    <location>
        <begin position="124"/>
        <end position="145"/>
    </location>
</feature>
<feature type="transmembrane region" description="Helical" evidence="6">
    <location>
        <begin position="47"/>
        <end position="67"/>
    </location>
</feature>
<evidence type="ECO:0008006" key="9">
    <source>
        <dbReference type="Google" id="ProtNLM"/>
    </source>
</evidence>
<dbReference type="STRING" id="1123269.NX02_14445"/>
<evidence type="ECO:0000256" key="2">
    <source>
        <dbReference type="ARBA" id="ARBA00022475"/>
    </source>
</evidence>
<dbReference type="PANTHER" id="PTHR30250">
    <property type="entry name" value="PST FAMILY PREDICTED COLANIC ACID TRANSPORTER"/>
    <property type="match status" value="1"/>
</dbReference>
<keyword evidence="4 6" id="KW-1133">Transmembrane helix</keyword>
<dbReference type="PANTHER" id="PTHR30250:SF31">
    <property type="entry name" value="INNER MEMBRANE PROTEIN YGHQ"/>
    <property type="match status" value="1"/>
</dbReference>
<dbReference type="eggNOG" id="COG2244">
    <property type="taxonomic scope" value="Bacteria"/>
</dbReference>
<dbReference type="InterPro" id="IPR050833">
    <property type="entry name" value="Poly_Biosynth_Transport"/>
</dbReference>